<evidence type="ECO:0000256" key="4">
    <source>
        <dbReference type="ARBA" id="ARBA00022553"/>
    </source>
</evidence>
<evidence type="ECO:0000256" key="15">
    <source>
        <dbReference type="ARBA" id="ARBA00034102"/>
    </source>
</evidence>
<evidence type="ECO:0000256" key="11">
    <source>
        <dbReference type="ARBA" id="ARBA00023018"/>
    </source>
</evidence>
<evidence type="ECO:0000259" key="20">
    <source>
        <dbReference type="PROSITE" id="PS51225"/>
    </source>
</evidence>
<dbReference type="GO" id="GO:0030672">
    <property type="term" value="C:synaptic vesicle membrane"/>
    <property type="evidence" value="ECO:0007669"/>
    <property type="project" value="UniProtKB-SubCell"/>
</dbReference>
<keyword evidence="12 18" id="KW-0472">Membrane</keyword>
<evidence type="ECO:0000256" key="1">
    <source>
        <dbReference type="ARBA" id="ARBA00004644"/>
    </source>
</evidence>
<feature type="domain" description="MARVEL" evidence="20">
    <location>
        <begin position="1"/>
        <end position="167"/>
    </location>
</feature>
<dbReference type="PROSITE" id="PS51225">
    <property type="entry name" value="MARVEL"/>
    <property type="match status" value="1"/>
</dbReference>
<keyword evidence="11" id="KW-0770">Synapse</keyword>
<keyword evidence="8" id="KW-0106">Calcium</keyword>
<reference evidence="21" key="1">
    <citation type="submission" date="2025-08" db="UniProtKB">
        <authorList>
            <consortium name="Ensembl"/>
        </authorList>
    </citation>
    <scope>IDENTIFICATION</scope>
</reference>
<dbReference type="Ensembl" id="ENSCJPT00005002607.1">
    <property type="protein sequence ID" value="ENSCJPP00005001575.1"/>
    <property type="gene ID" value="ENSCJPG00005001586.1"/>
</dbReference>
<dbReference type="PANTHER" id="PTHR10306:SF10">
    <property type="entry name" value="SYNAPTOPHYSIN"/>
    <property type="match status" value="1"/>
</dbReference>
<comment type="subunit">
    <text evidence="17">Homohexamer or homotetramer. Interacts with SRCIN1. Interacts with VAMP2; the interaction is inhibited by interaction of VAPM2 with SEPT8.</text>
</comment>
<reference evidence="21" key="2">
    <citation type="submission" date="2025-09" db="UniProtKB">
        <authorList>
            <consortium name="Ensembl"/>
        </authorList>
    </citation>
    <scope>IDENTIFICATION</scope>
</reference>
<keyword evidence="7" id="KW-0677">Repeat</keyword>
<accession>A0A8C2ST00</accession>
<keyword evidence="9" id="KW-0832">Ubl conjugation</keyword>
<keyword evidence="5" id="KW-0771">Synaptosome</keyword>
<evidence type="ECO:0000256" key="3">
    <source>
        <dbReference type="ARBA" id="ARBA00014277"/>
    </source>
</evidence>
<evidence type="ECO:0000256" key="5">
    <source>
        <dbReference type="ARBA" id="ARBA00022599"/>
    </source>
</evidence>
<evidence type="ECO:0000256" key="17">
    <source>
        <dbReference type="ARBA" id="ARBA00062829"/>
    </source>
</evidence>
<dbReference type="Pfam" id="PF01284">
    <property type="entry name" value="MARVEL"/>
    <property type="match status" value="1"/>
</dbReference>
<evidence type="ECO:0000313" key="21">
    <source>
        <dbReference type="Ensembl" id="ENSCJPP00005001575.1"/>
    </source>
</evidence>
<dbReference type="AlphaFoldDB" id="A0A8C2ST00"/>
<keyword evidence="13" id="KW-0325">Glycoprotein</keyword>
<evidence type="ECO:0000313" key="22">
    <source>
        <dbReference type="Proteomes" id="UP000694412"/>
    </source>
</evidence>
<name>A0A8C2ST00_COTJA</name>
<evidence type="ECO:0000256" key="7">
    <source>
        <dbReference type="ARBA" id="ARBA00022737"/>
    </source>
</evidence>
<organism evidence="21 22">
    <name type="scientific">Coturnix japonica</name>
    <name type="common">Japanese quail</name>
    <name type="synonym">Coturnix coturnix japonica</name>
    <dbReference type="NCBI Taxonomy" id="93934"/>
    <lineage>
        <taxon>Eukaryota</taxon>
        <taxon>Metazoa</taxon>
        <taxon>Chordata</taxon>
        <taxon>Craniata</taxon>
        <taxon>Vertebrata</taxon>
        <taxon>Euteleostomi</taxon>
        <taxon>Archelosauria</taxon>
        <taxon>Archosauria</taxon>
        <taxon>Dinosauria</taxon>
        <taxon>Saurischia</taxon>
        <taxon>Theropoda</taxon>
        <taxon>Coelurosauria</taxon>
        <taxon>Aves</taxon>
        <taxon>Neognathae</taxon>
        <taxon>Galloanserae</taxon>
        <taxon>Galliformes</taxon>
        <taxon>Phasianidae</taxon>
        <taxon>Perdicinae</taxon>
        <taxon>Coturnix</taxon>
    </lineage>
</organism>
<dbReference type="PRINTS" id="PR00220">
    <property type="entry name" value="SYNAPTOPHYSN"/>
</dbReference>
<dbReference type="PANTHER" id="PTHR10306">
    <property type="entry name" value="SYNAPTOPHYSIN"/>
    <property type="match status" value="1"/>
</dbReference>
<dbReference type="GeneTree" id="ENSGT01030000234637"/>
<keyword evidence="22" id="KW-1185">Reference proteome</keyword>
<comment type="similarity">
    <text evidence="2">Belongs to the synaptophysin/synaptobrevin family.</text>
</comment>
<evidence type="ECO:0000256" key="12">
    <source>
        <dbReference type="ARBA" id="ARBA00023136"/>
    </source>
</evidence>
<dbReference type="InterPro" id="IPR001285">
    <property type="entry name" value="Synaptophysin/porin"/>
</dbReference>
<feature type="transmembrane region" description="Helical" evidence="19">
    <location>
        <begin position="82"/>
        <end position="102"/>
    </location>
</feature>
<evidence type="ECO:0000256" key="18">
    <source>
        <dbReference type="PROSITE-ProRule" id="PRU00581"/>
    </source>
</evidence>
<dbReference type="InterPro" id="IPR008253">
    <property type="entry name" value="Marvel"/>
</dbReference>
<keyword evidence="10 19" id="KW-1133">Transmembrane helix</keyword>
<evidence type="ECO:0000256" key="9">
    <source>
        <dbReference type="ARBA" id="ARBA00022843"/>
    </source>
</evidence>
<keyword evidence="4" id="KW-0597">Phosphoprotein</keyword>
<evidence type="ECO:0000256" key="13">
    <source>
        <dbReference type="ARBA" id="ARBA00023180"/>
    </source>
</evidence>
<evidence type="ECO:0000256" key="14">
    <source>
        <dbReference type="ARBA" id="ARBA00023329"/>
    </source>
</evidence>
<feature type="transmembrane region" description="Helical" evidence="19">
    <location>
        <begin position="45"/>
        <end position="66"/>
    </location>
</feature>
<keyword evidence="14" id="KW-0968">Cytoplasmic vesicle</keyword>
<evidence type="ECO:0000256" key="2">
    <source>
        <dbReference type="ARBA" id="ARBA00006476"/>
    </source>
</evidence>
<comment type="subcellular location">
    <subcellularLocation>
        <location evidence="1">Cytoplasmic vesicle</location>
        <location evidence="1">Secretory vesicle</location>
        <location evidence="1">Synaptic vesicle membrane</location>
        <topology evidence="1">Multi-pass membrane protein</topology>
    </subcellularLocation>
    <subcellularLocation>
        <location evidence="15">Synapse</location>
        <location evidence="15">Synaptosome</location>
    </subcellularLocation>
</comment>
<evidence type="ECO:0000256" key="16">
    <source>
        <dbReference type="ARBA" id="ARBA00046094"/>
    </source>
</evidence>
<comment type="function">
    <text evidence="16">Possibly involved in structural functions as organizing other membrane components or in targeting the vesicles to the plasma membrane. Involved in the regulation of short-term and long-term synaptic plasticity.</text>
</comment>
<evidence type="ECO:0000256" key="10">
    <source>
        <dbReference type="ARBA" id="ARBA00022989"/>
    </source>
</evidence>
<evidence type="ECO:0000256" key="6">
    <source>
        <dbReference type="ARBA" id="ARBA00022692"/>
    </source>
</evidence>
<dbReference type="Proteomes" id="UP000694412">
    <property type="component" value="Unassembled WGS sequence"/>
</dbReference>
<proteinExistence type="inferred from homology"/>
<dbReference type="GO" id="GO:0048786">
    <property type="term" value="C:presynaptic active zone"/>
    <property type="evidence" value="ECO:0007669"/>
    <property type="project" value="TreeGrafter"/>
</dbReference>
<sequence>HLGGRTAIGKDGGLHQVYFEAPSCLPATPPERVFLVGDHSSAAQFYVTVAVSAFLYSPISLAAYICRPAHFRPGNPAPRIDLLVTSLLAFLWLVSSCAWAVALGDVKAATDPGSVLTQIGACRSGGAGRCRPISSAHMAGLNTSVVSHWLVSLLVPPTLCCDWLVGFVVPPPSRVIDVPISPLYLPI</sequence>
<evidence type="ECO:0000256" key="8">
    <source>
        <dbReference type="ARBA" id="ARBA00022837"/>
    </source>
</evidence>
<protein>
    <recommendedName>
        <fullName evidence="3">Synaptophysin</fullName>
    </recommendedName>
</protein>
<dbReference type="GO" id="GO:0043005">
    <property type="term" value="C:neuron projection"/>
    <property type="evidence" value="ECO:0007669"/>
    <property type="project" value="UniProtKB-KW"/>
</dbReference>
<keyword evidence="6 18" id="KW-0812">Transmembrane</keyword>
<evidence type="ECO:0000256" key="19">
    <source>
        <dbReference type="SAM" id="Phobius"/>
    </source>
</evidence>